<dbReference type="Proteomes" id="UP000032247">
    <property type="component" value="Unassembled WGS sequence"/>
</dbReference>
<evidence type="ECO:0000313" key="2">
    <source>
        <dbReference type="Proteomes" id="UP000032247"/>
    </source>
</evidence>
<proteinExistence type="predicted"/>
<reference evidence="1 2" key="1">
    <citation type="submission" date="2014-12" db="EMBL/GenBank/DDBJ databases">
        <title>Comparative genome analysis of Bacillus coagulans HM-08, Clostridium butyricum HM-68, Bacillus subtilis HM-66 and Bacillus licheniformis BL-09.</title>
        <authorList>
            <person name="Zhang H."/>
        </authorList>
    </citation>
    <scope>NUCLEOTIDE SEQUENCE [LARGE SCALE GENOMIC DNA]</scope>
    <source>
        <strain evidence="1 2">HM-66</strain>
    </source>
</reference>
<dbReference type="PATRIC" id="fig|1423.173.peg.657"/>
<name>A0A0D1JGV1_BACIU</name>
<dbReference type="EMBL" id="JXBC01000002">
    <property type="protein sequence ID" value="KIU11774.1"/>
    <property type="molecule type" value="Genomic_DNA"/>
</dbReference>
<evidence type="ECO:0000313" key="1">
    <source>
        <dbReference type="EMBL" id="KIU11774.1"/>
    </source>
</evidence>
<comment type="caution">
    <text evidence="1">The sequence shown here is derived from an EMBL/GenBank/DDBJ whole genome shotgun (WGS) entry which is preliminary data.</text>
</comment>
<protein>
    <submittedName>
        <fullName evidence="1">Uncharacterized protein</fullName>
    </submittedName>
</protein>
<gene>
    <name evidence="1" type="ORF">SC09_Contig19orf00002</name>
</gene>
<dbReference type="AlphaFoldDB" id="A0A0D1JGV1"/>
<dbReference type="Pfam" id="PF19677">
    <property type="entry name" value="DUF6179"/>
    <property type="match status" value="1"/>
</dbReference>
<organism evidence="1 2">
    <name type="scientific">Bacillus subtilis</name>
    <dbReference type="NCBI Taxonomy" id="1423"/>
    <lineage>
        <taxon>Bacteria</taxon>
        <taxon>Bacillati</taxon>
        <taxon>Bacillota</taxon>
        <taxon>Bacilli</taxon>
        <taxon>Bacillales</taxon>
        <taxon>Bacillaceae</taxon>
        <taxon>Bacillus</taxon>
    </lineage>
</organism>
<accession>A0A0D1JGV1</accession>
<sequence>MELDNTQNRFRSVSNITIDRSKLKRSQYMLSLLQEGQQAGVITSQRAYQIQAEIMQILQQLIRQYTQGESTSVTTETAEGIMVSILYALDAYALDFETPEEVIVNLNAESVKDIHDKGVKLLRRYFDDAKQMYKELKKIKLDVPVDAYNLTIEESLPVFMNNYNIIFEAQNTMASIDYPLAIDDMRLQGVFYIKQYLDRLLMETRFCQFFSHKDLMYVLANFGKICRFNYRIELFNIFELMVNNSVFSLLSGGKANQVRISEIQYDQLCRMLIPCHANQRAELIHEAFNRLQEELPTDQALISYINLYRDELIQRVNNAAEIGSFKRLIIKEMEESEKPMTLLLNENDRMSDIQMRKLVNSIMESENTEEKVQLIRDHFVSLHDYLDLLNSGTLFNEEYNALFATFGDIELAIFSKIVFYEELRGGIQDFSDIISDCSKAKSEWEDHYIEFMQQLDDERITTIGHLINDIDYEEISFY</sequence>
<dbReference type="InterPro" id="IPR045751">
    <property type="entry name" value="DUF6179"/>
</dbReference>
<dbReference type="STRING" id="483913.AN935_04560"/>